<evidence type="ECO:0000256" key="2">
    <source>
        <dbReference type="ARBA" id="ARBA00004613"/>
    </source>
</evidence>
<dbReference type="GO" id="GO:0005794">
    <property type="term" value="C:Golgi apparatus"/>
    <property type="evidence" value="ECO:0007669"/>
    <property type="project" value="UniProtKB-SubCell"/>
</dbReference>
<evidence type="ECO:0000256" key="9">
    <source>
        <dbReference type="ARBA" id="ARBA00023004"/>
    </source>
</evidence>
<feature type="binding site" evidence="14">
    <location>
        <position position="53"/>
    </location>
    <ligand>
        <name>Fe cation</name>
        <dbReference type="ChEBI" id="CHEBI:24875"/>
        <label>1</label>
    </ligand>
</feature>
<evidence type="ECO:0000256" key="5">
    <source>
        <dbReference type="ARBA" id="ARBA00022525"/>
    </source>
</evidence>
<evidence type="ECO:0000259" key="17">
    <source>
        <dbReference type="PROSITE" id="PS50905"/>
    </source>
</evidence>
<evidence type="ECO:0000256" key="16">
    <source>
        <dbReference type="SAM" id="SignalP"/>
    </source>
</evidence>
<evidence type="ECO:0000256" key="11">
    <source>
        <dbReference type="ARBA" id="ARBA00023157"/>
    </source>
</evidence>
<dbReference type="GO" id="GO:0006826">
    <property type="term" value="P:iron ion transport"/>
    <property type="evidence" value="ECO:0007669"/>
    <property type="project" value="InterPro"/>
</dbReference>
<dbReference type="OrthoDB" id="186462at2759"/>
<dbReference type="GO" id="GO:0004322">
    <property type="term" value="F:ferroxidase activity"/>
    <property type="evidence" value="ECO:0007669"/>
    <property type="project" value="UniProtKB-EC"/>
</dbReference>
<evidence type="ECO:0000256" key="10">
    <source>
        <dbReference type="ARBA" id="ARBA00023034"/>
    </source>
</evidence>
<comment type="subcellular location">
    <subcellularLocation>
        <location evidence="1">Golgi apparatus</location>
    </subcellularLocation>
    <subcellularLocation>
        <location evidence="2">Secreted</location>
    </subcellularLocation>
</comment>
<evidence type="ECO:0000256" key="15">
    <source>
        <dbReference type="RuleBase" id="RU361145"/>
    </source>
</evidence>
<sequence>MNFIYGFLLLLGCFSITPGVYSVCSINEAPIDIKWVDMVGTCTKRLKDQVQLEISASMTYLAMSAHFARDSISRPGFSKFFSQAADEEREHAIKLIEYLLMRGDVTKNFQQLLTFPLQVSSMTWADGAAALKSALATEVDVTTNIRSIIKHCENPGANAKNDYHLVDWLTGDFLDEQYKGQRDLAGKYTTLQKMMDTYGPIGEFLFDKKLLNGEV</sequence>
<keyword evidence="6 14" id="KW-0479">Metal-binding</keyword>
<dbReference type="FunCoup" id="A0A6J0BUK6">
    <property type="interactions" value="11"/>
</dbReference>
<dbReference type="SUPFAM" id="SSF47240">
    <property type="entry name" value="Ferritin-like"/>
    <property type="match status" value="1"/>
</dbReference>
<dbReference type="InterPro" id="IPR009040">
    <property type="entry name" value="Ferritin-like_diiron"/>
</dbReference>
<evidence type="ECO:0000313" key="19">
    <source>
        <dbReference type="RefSeq" id="XP_015518551.1"/>
    </source>
</evidence>
<dbReference type="Gene3D" id="1.20.1260.10">
    <property type="match status" value="1"/>
</dbReference>
<dbReference type="FunFam" id="1.20.1260.10:FF:000017">
    <property type="entry name" value="Ferritin"/>
    <property type="match status" value="1"/>
</dbReference>
<evidence type="ECO:0000256" key="12">
    <source>
        <dbReference type="ARBA" id="ARBA00047990"/>
    </source>
</evidence>
<dbReference type="InterPro" id="IPR012347">
    <property type="entry name" value="Ferritin-like"/>
</dbReference>
<name>A0A6J0BUK6_NEOLC</name>
<dbReference type="GO" id="GO:0008199">
    <property type="term" value="F:ferric iron binding"/>
    <property type="evidence" value="ECO:0007669"/>
    <property type="project" value="InterPro"/>
</dbReference>
<comment type="similarity">
    <text evidence="3 15">Belongs to the ferritin family.</text>
</comment>
<dbReference type="InParanoid" id="A0A6J0BUK6"/>
<keyword evidence="8 15" id="KW-0560">Oxidoreductase</keyword>
<dbReference type="PANTHER" id="PTHR11431:SF43">
    <property type="entry name" value="FERRITIN"/>
    <property type="match status" value="1"/>
</dbReference>
<dbReference type="GO" id="GO:0008198">
    <property type="term" value="F:ferrous iron binding"/>
    <property type="evidence" value="ECO:0007669"/>
    <property type="project" value="TreeGrafter"/>
</dbReference>
<feature type="signal peptide" evidence="16">
    <location>
        <begin position="1"/>
        <end position="22"/>
    </location>
</feature>
<evidence type="ECO:0000256" key="1">
    <source>
        <dbReference type="ARBA" id="ARBA00004555"/>
    </source>
</evidence>
<gene>
    <name evidence="19" type="primary">LOC107223393</name>
</gene>
<organism evidence="19">
    <name type="scientific">Neodiprion lecontei</name>
    <name type="common">Redheaded pine sawfly</name>
    <dbReference type="NCBI Taxonomy" id="441921"/>
    <lineage>
        <taxon>Eukaryota</taxon>
        <taxon>Metazoa</taxon>
        <taxon>Ecdysozoa</taxon>
        <taxon>Arthropoda</taxon>
        <taxon>Hexapoda</taxon>
        <taxon>Insecta</taxon>
        <taxon>Pterygota</taxon>
        <taxon>Neoptera</taxon>
        <taxon>Endopterygota</taxon>
        <taxon>Hymenoptera</taxon>
        <taxon>Tenthredinoidea</taxon>
        <taxon>Diprionidae</taxon>
        <taxon>Diprioninae</taxon>
        <taxon>Neodiprion</taxon>
    </lineage>
</organism>
<feature type="binding site" evidence="14">
    <location>
        <position position="177"/>
    </location>
    <ligand>
        <name>Fe cation</name>
        <dbReference type="ChEBI" id="CHEBI:24875"/>
        <label>1</label>
    </ligand>
</feature>
<dbReference type="KEGG" id="nlo:107223393"/>
<evidence type="ECO:0000313" key="18">
    <source>
        <dbReference type="Proteomes" id="UP000829291"/>
    </source>
</evidence>
<keyword evidence="4 15" id="KW-0409">Iron storage</keyword>
<dbReference type="RefSeq" id="XP_015518551.1">
    <property type="nucleotide sequence ID" value="XM_015663065.2"/>
</dbReference>
<dbReference type="PROSITE" id="PS50905">
    <property type="entry name" value="FERRITIN_LIKE"/>
    <property type="match status" value="1"/>
</dbReference>
<dbReference type="EC" id="1.16.3.1" evidence="15"/>
<protein>
    <recommendedName>
        <fullName evidence="15">Ferritin</fullName>
        <ecNumber evidence="15">1.16.3.1</ecNumber>
    </recommendedName>
</protein>
<evidence type="ECO:0000256" key="4">
    <source>
        <dbReference type="ARBA" id="ARBA00022434"/>
    </source>
</evidence>
<proteinExistence type="inferred from homology"/>
<keyword evidence="11" id="KW-1015">Disulfide bond</keyword>
<feature type="domain" description="Ferritin-like diiron" evidence="17">
    <location>
        <begin position="36"/>
        <end position="195"/>
    </location>
</feature>
<keyword evidence="5" id="KW-0964">Secreted</keyword>
<keyword evidence="9 14" id="KW-0408">Iron</keyword>
<dbReference type="GO" id="GO:0005576">
    <property type="term" value="C:extracellular region"/>
    <property type="evidence" value="ECO:0007669"/>
    <property type="project" value="UniProtKB-SubCell"/>
</dbReference>
<keyword evidence="18" id="KW-1185">Reference proteome</keyword>
<evidence type="ECO:0000256" key="6">
    <source>
        <dbReference type="ARBA" id="ARBA00022723"/>
    </source>
</evidence>
<dbReference type="InterPro" id="IPR009078">
    <property type="entry name" value="Ferritin-like_SF"/>
</dbReference>
<feature type="binding site" evidence="14">
    <location>
        <position position="91"/>
    </location>
    <ligand>
        <name>Fe cation</name>
        <dbReference type="ChEBI" id="CHEBI:24875"/>
        <label>1</label>
    </ligand>
</feature>
<keyword evidence="7 16" id="KW-0732">Signal</keyword>
<evidence type="ECO:0000256" key="8">
    <source>
        <dbReference type="ARBA" id="ARBA00023002"/>
    </source>
</evidence>
<dbReference type="InterPro" id="IPR008331">
    <property type="entry name" value="Ferritin_DPS_dom"/>
</dbReference>
<dbReference type="Proteomes" id="UP000829291">
    <property type="component" value="Chromosome 4"/>
</dbReference>
<reference evidence="19" key="1">
    <citation type="submission" date="2025-08" db="UniProtKB">
        <authorList>
            <consortium name="RefSeq"/>
        </authorList>
    </citation>
    <scope>IDENTIFICATION</scope>
    <source>
        <tissue evidence="19">Thorax and Abdomen</tissue>
    </source>
</reference>
<evidence type="ECO:0000256" key="7">
    <source>
        <dbReference type="ARBA" id="ARBA00022729"/>
    </source>
</evidence>
<accession>A0A6J0BUK6</accession>
<comment type="catalytic activity">
    <reaction evidence="12 15">
        <text>4 Fe(2+) + O2 + 4 H(+) = 4 Fe(3+) + 2 H2O</text>
        <dbReference type="Rhea" id="RHEA:11148"/>
        <dbReference type="ChEBI" id="CHEBI:15377"/>
        <dbReference type="ChEBI" id="CHEBI:15378"/>
        <dbReference type="ChEBI" id="CHEBI:15379"/>
        <dbReference type="ChEBI" id="CHEBI:29033"/>
        <dbReference type="ChEBI" id="CHEBI:29034"/>
        <dbReference type="EC" id="1.16.3.1"/>
    </reaction>
</comment>
<feature type="binding site" evidence="14">
    <location>
        <position position="138"/>
    </location>
    <ligand>
        <name>Fe cation</name>
        <dbReference type="ChEBI" id="CHEBI:24875"/>
        <label>1</label>
    </ligand>
</feature>
<dbReference type="Pfam" id="PF00210">
    <property type="entry name" value="Ferritin"/>
    <property type="match status" value="1"/>
</dbReference>
<evidence type="ECO:0000256" key="3">
    <source>
        <dbReference type="ARBA" id="ARBA00007513"/>
    </source>
</evidence>
<comment type="subunit">
    <text evidence="13">Oligomer of 12 light (L) chains and 12 heavy (H) chains; L and H chains are disulfide-linked. The functional molecule forms a roughly spherical shell with a diameter of 12 nm and contains a central cavity into which the insoluble ferric iron core is deposited.</text>
</comment>
<feature type="binding site" evidence="14">
    <location>
        <position position="88"/>
    </location>
    <ligand>
        <name>Fe cation</name>
        <dbReference type="ChEBI" id="CHEBI:24875"/>
        <label>1</label>
    </ligand>
</feature>
<keyword evidence="10" id="KW-0333">Golgi apparatus</keyword>
<evidence type="ECO:0000256" key="14">
    <source>
        <dbReference type="PIRSR" id="PIRSR601519-1"/>
    </source>
</evidence>
<dbReference type="AlphaFoldDB" id="A0A6J0BUK6"/>
<dbReference type="CDD" id="cd01056">
    <property type="entry name" value="Euk_Ferritin"/>
    <property type="match status" value="1"/>
</dbReference>
<dbReference type="GeneID" id="107223393"/>
<evidence type="ECO:0000256" key="13">
    <source>
        <dbReference type="ARBA" id="ARBA00063343"/>
    </source>
</evidence>
<feature type="chain" id="PRO_5026751791" description="Ferritin" evidence="16">
    <location>
        <begin position="23"/>
        <end position="215"/>
    </location>
</feature>
<comment type="function">
    <text evidence="15">Stores iron in a soluble, non-toxic, readily available form. Important for iron homeostasis. Iron is taken up in the ferrous form and deposited as ferric hydroxides after oxidation.</text>
</comment>
<dbReference type="GO" id="GO:0006879">
    <property type="term" value="P:intracellular iron ion homeostasis"/>
    <property type="evidence" value="ECO:0007669"/>
    <property type="project" value="UniProtKB-KW"/>
</dbReference>
<dbReference type="PANTHER" id="PTHR11431">
    <property type="entry name" value="FERRITIN"/>
    <property type="match status" value="1"/>
</dbReference>
<dbReference type="InterPro" id="IPR001519">
    <property type="entry name" value="Ferritin"/>
</dbReference>